<evidence type="ECO:0000259" key="8">
    <source>
        <dbReference type="Pfam" id="PF25183"/>
    </source>
</evidence>
<organism evidence="9 10">
    <name type="scientific">Amphiplicatus metriothermophilus</name>
    <dbReference type="NCBI Taxonomy" id="1519374"/>
    <lineage>
        <taxon>Bacteria</taxon>
        <taxon>Pseudomonadati</taxon>
        <taxon>Pseudomonadota</taxon>
        <taxon>Alphaproteobacteria</taxon>
        <taxon>Parvularculales</taxon>
        <taxon>Parvularculaceae</taxon>
        <taxon>Amphiplicatus</taxon>
    </lineage>
</organism>
<evidence type="ECO:0000256" key="5">
    <source>
        <dbReference type="ARBA" id="ARBA00023136"/>
    </source>
</evidence>
<sequence length="1098" mass="119255">MTLSRLLHASVASVALTTAFATVATPVLAQQTDSGIRGVVVDANGAPVRGAEVVIVHEPSNTTSRATTSGSGAFSGRGLRVGGPYSITVTAPGYEAETLGGVYLEPGSDQRLTINLARLQASDEILVVGRPRARVDLNNGAGSAFDSRSIQNQPSTTRDLVDTLLRDPLVNKGAGTGVISVAGVNPRYNALAIDGVLQGDDFGLSSSIYATSRSPISLDAVEAASVVASDYSVESQGFQGGLINVVTKSGTNDLTGSAYYYRSGTDFVGELSDGVLVPASDFKEREYGFSVGGPIIRDRLFFFLSFEDFETSSPANFTGADQQNQILNAEQLFSALNDVILSGTGFDAGGRPTSTAIPETSRRWLGKIDWNINDDHRLEASYQRTRETDTSISSLSFTSAWYDTPVELDSYAGALYSDWTDKLSTTLRVGYKDFMRGQICRAGTDFGEIQMRLTGAELLANPAFAGAIDPSASELTFIAGCDRFRHGNEFDDERLQVFASADYELDDHLITFGGEFERYQLRNLFLSDSNGTFIYDDLTELLSGNGVTVTYRNVVTNNKDDAAAEWGLNKISLFVQDDWQVTSNFAVNAGVRYERYLQDDTPPERQDFLAAFGRTNTDNLGGIDIIQPRIGFNWTPLDRTTVTGGFGLFSGGNPQVWVSNAFQPQIFAVSDTLNGVDPAVVPQSLIDQVAASDPTTPTFIDTISPDFKIPSQWKGSVRVAQEFDLKFGGIDLGSDYVFVIQYLYARIKDDFVWRNIAQTDLGLPVGVAPDGRPIYSNLQALGVNNAIELGNADGGRSHILSVQLAKQYENGFNFDVSYAFQDVDSVTPGTSSRAVSNWRSLVTFDRNDPEVGTAPFETRHAFNINLGYEKEFFRDLTTRFDLFGVITSGDPFSYTFDVSSSNPLFGRAGNFESPFDNDLLYIPTMSGGASTDSRVVFASGFDGAAFENFIEQHGVGQGSIFDKNSVRGSWNQLWNFRFQQDLPFVGDFGVPALEGNRMKFVVDIFNVLNLVNDKWGARFDAPGFDTQGVVIADIVSAADVAANGIDGATALTGNDPATVCQSEGDCVYRFNTFRSFPSSFPSLSDSVYRIRVGLRYEF</sequence>
<reference evidence="9 10" key="1">
    <citation type="submission" date="2017-07" db="EMBL/GenBank/DDBJ databases">
        <authorList>
            <person name="Sun Z.S."/>
            <person name="Albrecht U."/>
            <person name="Echele G."/>
            <person name="Lee C.C."/>
        </authorList>
    </citation>
    <scope>NUCLEOTIDE SEQUENCE [LARGE SCALE GENOMIC DNA]</scope>
    <source>
        <strain evidence="9 10">CGMCC 1.12710</strain>
    </source>
</reference>
<dbReference type="RefSeq" id="WP_089411701.1">
    <property type="nucleotide sequence ID" value="NZ_FZQA01000002.1"/>
</dbReference>
<keyword evidence="10" id="KW-1185">Reference proteome</keyword>
<feature type="domain" description="TonB-dependent transporter Oar-like beta-barrel" evidence="8">
    <location>
        <begin position="356"/>
        <end position="1012"/>
    </location>
</feature>
<evidence type="ECO:0000313" key="10">
    <source>
        <dbReference type="Proteomes" id="UP000198346"/>
    </source>
</evidence>
<keyword evidence="3" id="KW-1134">Transmembrane beta strand</keyword>
<dbReference type="Pfam" id="PF13620">
    <property type="entry name" value="CarboxypepD_reg"/>
    <property type="match status" value="1"/>
</dbReference>
<dbReference type="GO" id="GO:0009279">
    <property type="term" value="C:cell outer membrane"/>
    <property type="evidence" value="ECO:0007669"/>
    <property type="project" value="UniProtKB-SubCell"/>
</dbReference>
<evidence type="ECO:0000256" key="1">
    <source>
        <dbReference type="ARBA" id="ARBA00004571"/>
    </source>
</evidence>
<dbReference type="InterPro" id="IPR057601">
    <property type="entry name" value="Oar-like_b-barrel"/>
</dbReference>
<dbReference type="Pfam" id="PF25183">
    <property type="entry name" value="OMP_b-brl_4"/>
    <property type="match status" value="2"/>
</dbReference>
<keyword evidence="5" id="KW-0472">Membrane</keyword>
<evidence type="ECO:0000256" key="3">
    <source>
        <dbReference type="ARBA" id="ARBA00022452"/>
    </source>
</evidence>
<keyword evidence="9" id="KW-0378">Hydrolase</keyword>
<dbReference type="OrthoDB" id="9768147at2"/>
<name>A0A239PPJ1_9PROT</name>
<evidence type="ECO:0000256" key="7">
    <source>
        <dbReference type="SAM" id="SignalP"/>
    </source>
</evidence>
<accession>A0A239PPJ1</accession>
<evidence type="ECO:0000256" key="6">
    <source>
        <dbReference type="ARBA" id="ARBA00023237"/>
    </source>
</evidence>
<feature type="chain" id="PRO_5012399147" evidence="7">
    <location>
        <begin position="30"/>
        <end position="1098"/>
    </location>
</feature>
<evidence type="ECO:0000256" key="2">
    <source>
        <dbReference type="ARBA" id="ARBA00022448"/>
    </source>
</evidence>
<proteinExistence type="predicted"/>
<dbReference type="Proteomes" id="UP000198346">
    <property type="component" value="Unassembled WGS sequence"/>
</dbReference>
<feature type="signal peptide" evidence="7">
    <location>
        <begin position="1"/>
        <end position="29"/>
    </location>
</feature>
<dbReference type="AlphaFoldDB" id="A0A239PPJ1"/>
<dbReference type="InterPro" id="IPR008969">
    <property type="entry name" value="CarboxyPept-like_regulatory"/>
</dbReference>
<dbReference type="GO" id="GO:0015344">
    <property type="term" value="F:siderophore uptake transmembrane transporter activity"/>
    <property type="evidence" value="ECO:0007669"/>
    <property type="project" value="TreeGrafter"/>
</dbReference>
<dbReference type="GO" id="GO:0044718">
    <property type="term" value="P:siderophore transmembrane transport"/>
    <property type="evidence" value="ECO:0007669"/>
    <property type="project" value="TreeGrafter"/>
</dbReference>
<dbReference type="PANTHER" id="PTHR30069:SF46">
    <property type="entry name" value="OAR PROTEIN"/>
    <property type="match status" value="1"/>
</dbReference>
<keyword evidence="6" id="KW-0998">Cell outer membrane</keyword>
<dbReference type="InterPro" id="IPR036942">
    <property type="entry name" value="Beta-barrel_TonB_sf"/>
</dbReference>
<comment type="subcellular location">
    <subcellularLocation>
        <location evidence="1">Cell outer membrane</location>
        <topology evidence="1">Multi-pass membrane protein</topology>
    </subcellularLocation>
</comment>
<dbReference type="SUPFAM" id="SSF49464">
    <property type="entry name" value="Carboxypeptidase regulatory domain-like"/>
    <property type="match status" value="1"/>
</dbReference>
<protein>
    <submittedName>
        <fullName evidence="9">Carboxypeptidase regulatory-like domain-containing protein</fullName>
    </submittedName>
</protein>
<dbReference type="PANTHER" id="PTHR30069">
    <property type="entry name" value="TONB-DEPENDENT OUTER MEMBRANE RECEPTOR"/>
    <property type="match status" value="1"/>
</dbReference>
<dbReference type="Gene3D" id="2.60.40.1120">
    <property type="entry name" value="Carboxypeptidase-like, regulatory domain"/>
    <property type="match status" value="1"/>
</dbReference>
<gene>
    <name evidence="9" type="ORF">SAMN06297382_1221</name>
</gene>
<evidence type="ECO:0000313" key="9">
    <source>
        <dbReference type="EMBL" id="SNT72185.1"/>
    </source>
</evidence>
<keyword evidence="9" id="KW-0645">Protease</keyword>
<dbReference type="GO" id="GO:0004180">
    <property type="term" value="F:carboxypeptidase activity"/>
    <property type="evidence" value="ECO:0007669"/>
    <property type="project" value="UniProtKB-KW"/>
</dbReference>
<keyword evidence="4" id="KW-0812">Transmembrane</keyword>
<dbReference type="EMBL" id="FZQA01000002">
    <property type="protein sequence ID" value="SNT72185.1"/>
    <property type="molecule type" value="Genomic_DNA"/>
</dbReference>
<dbReference type="Gene3D" id="2.40.170.20">
    <property type="entry name" value="TonB-dependent receptor, beta-barrel domain"/>
    <property type="match status" value="1"/>
</dbReference>
<keyword evidence="7" id="KW-0732">Signal</keyword>
<feature type="domain" description="TonB-dependent transporter Oar-like beta-barrel" evidence="8">
    <location>
        <begin position="246"/>
        <end position="317"/>
    </location>
</feature>
<keyword evidence="9" id="KW-0121">Carboxypeptidase</keyword>
<evidence type="ECO:0000256" key="4">
    <source>
        <dbReference type="ARBA" id="ARBA00022692"/>
    </source>
</evidence>
<dbReference type="InterPro" id="IPR039426">
    <property type="entry name" value="TonB-dep_rcpt-like"/>
</dbReference>
<dbReference type="SUPFAM" id="SSF56935">
    <property type="entry name" value="Porins"/>
    <property type="match status" value="1"/>
</dbReference>
<keyword evidence="2" id="KW-0813">Transport</keyword>